<dbReference type="CDD" id="cd04186">
    <property type="entry name" value="GT_2_like_c"/>
    <property type="match status" value="1"/>
</dbReference>
<gene>
    <name evidence="5" type="ORF">LQ318_02650</name>
</gene>
<dbReference type="PANTHER" id="PTHR43179:SF12">
    <property type="entry name" value="GALACTOFURANOSYLTRANSFERASE GLFT2"/>
    <property type="match status" value="1"/>
</dbReference>
<dbReference type="SUPFAM" id="SSF53448">
    <property type="entry name" value="Nucleotide-diphospho-sugar transferases"/>
    <property type="match status" value="1"/>
</dbReference>
<comment type="similarity">
    <text evidence="1">Belongs to the glycosyltransferase 2 family.</text>
</comment>
<dbReference type="InterPro" id="IPR029044">
    <property type="entry name" value="Nucleotide-diphossugar_trans"/>
</dbReference>
<dbReference type="Proteomes" id="UP001207337">
    <property type="component" value="Unassembled WGS sequence"/>
</dbReference>
<evidence type="ECO:0000313" key="6">
    <source>
        <dbReference type="Proteomes" id="UP001207337"/>
    </source>
</evidence>
<evidence type="ECO:0000259" key="4">
    <source>
        <dbReference type="Pfam" id="PF00535"/>
    </source>
</evidence>
<proteinExistence type="inferred from homology"/>
<dbReference type="Gene3D" id="3.90.550.10">
    <property type="entry name" value="Spore Coat Polysaccharide Biosynthesis Protein SpsA, Chain A"/>
    <property type="match status" value="1"/>
</dbReference>
<name>A0ABT3PVD4_9BACT</name>
<evidence type="ECO:0000256" key="3">
    <source>
        <dbReference type="ARBA" id="ARBA00022679"/>
    </source>
</evidence>
<sequence>MLPSFSIIIVSWNALHHLQEYLPSVTATNYPDYEIILADNASTDGSKNWVQEQYPNIKIASLDKNYGYCGGNNRAVSYANGEILVFLNNDVRVEPDWLNGLSNCFKNSRTAAVQPKLRSDRQPEYFEYAGAAGGYLDKYGYPFCRGRVFDTIEMDKGQYDDEQEILWASGAALAIRKEIFEEHGGFDEDFEFHMEEIDLCWRVWNAGYKVRYCPDSMIYHLGGGSLPMDSPRKLYYNYRNSLKMLWKNCSTESLITRFWGRYLLDIIAGLRSLLTGNWNEFIAIAKAHYHFWTEFTVTHEKRQNLQQSRKQQSDPPTILPVRLVWDYFLKGKDTFRDLMDN</sequence>
<feature type="domain" description="Glycosyltransferase 2-like" evidence="4">
    <location>
        <begin position="6"/>
        <end position="148"/>
    </location>
</feature>
<comment type="caution">
    <text evidence="5">The sequence shown here is derived from an EMBL/GenBank/DDBJ whole genome shotgun (WGS) entry which is preliminary data.</text>
</comment>
<evidence type="ECO:0000313" key="5">
    <source>
        <dbReference type="EMBL" id="MCW9711793.1"/>
    </source>
</evidence>
<keyword evidence="3" id="KW-0808">Transferase</keyword>
<dbReference type="EMBL" id="JAJNDC010000001">
    <property type="protein sequence ID" value="MCW9711793.1"/>
    <property type="molecule type" value="Genomic_DNA"/>
</dbReference>
<evidence type="ECO:0000256" key="1">
    <source>
        <dbReference type="ARBA" id="ARBA00006739"/>
    </source>
</evidence>
<organism evidence="5 6">
    <name type="scientific">Fodinibius salicampi</name>
    <dbReference type="NCBI Taxonomy" id="1920655"/>
    <lineage>
        <taxon>Bacteria</taxon>
        <taxon>Pseudomonadati</taxon>
        <taxon>Balneolota</taxon>
        <taxon>Balneolia</taxon>
        <taxon>Balneolales</taxon>
        <taxon>Balneolaceae</taxon>
        <taxon>Fodinibius</taxon>
    </lineage>
</organism>
<dbReference type="Pfam" id="PF00535">
    <property type="entry name" value="Glycos_transf_2"/>
    <property type="match status" value="1"/>
</dbReference>
<dbReference type="InterPro" id="IPR001173">
    <property type="entry name" value="Glyco_trans_2-like"/>
</dbReference>
<keyword evidence="2" id="KW-0328">Glycosyltransferase</keyword>
<protein>
    <submittedName>
        <fullName evidence="5">Glycosyltransferase family 2 protein</fullName>
    </submittedName>
</protein>
<dbReference type="RefSeq" id="WP_265787300.1">
    <property type="nucleotide sequence ID" value="NZ_BAABRS010000001.1"/>
</dbReference>
<accession>A0ABT3PVD4</accession>
<keyword evidence="6" id="KW-1185">Reference proteome</keyword>
<evidence type="ECO:0000256" key="2">
    <source>
        <dbReference type="ARBA" id="ARBA00022676"/>
    </source>
</evidence>
<dbReference type="PANTHER" id="PTHR43179">
    <property type="entry name" value="RHAMNOSYLTRANSFERASE WBBL"/>
    <property type="match status" value="1"/>
</dbReference>
<reference evidence="5 6" key="1">
    <citation type="submission" date="2021-11" db="EMBL/GenBank/DDBJ databases">
        <title>Aliifidinibius sp. nov., a new bacterium isolated from saline soil.</title>
        <authorList>
            <person name="Galisteo C."/>
            <person name="De La Haba R."/>
            <person name="Sanchez-Porro C."/>
            <person name="Ventosa A."/>
        </authorList>
    </citation>
    <scope>NUCLEOTIDE SEQUENCE [LARGE SCALE GENOMIC DNA]</scope>
    <source>
        <strain evidence="5 6">KACC 190600</strain>
    </source>
</reference>